<dbReference type="EMBL" id="JBAMMX010000004">
    <property type="protein sequence ID" value="KAK6943132.1"/>
    <property type="molecule type" value="Genomic_DNA"/>
</dbReference>
<dbReference type="PROSITE" id="PS50206">
    <property type="entry name" value="RHODANESE_3"/>
    <property type="match status" value="1"/>
</dbReference>
<gene>
    <name evidence="2" type="ORF">RJ641_028509</name>
</gene>
<proteinExistence type="predicted"/>
<dbReference type="GO" id="GO:0009507">
    <property type="term" value="C:chloroplast"/>
    <property type="evidence" value="ECO:0007669"/>
    <property type="project" value="TreeGrafter"/>
</dbReference>
<dbReference type="PANTHER" id="PTHR45510">
    <property type="entry name" value="RHODANESE-LIKE DOMAIN-CONTAINING PROTEIN 10"/>
    <property type="match status" value="1"/>
</dbReference>
<evidence type="ECO:0000259" key="1">
    <source>
        <dbReference type="PROSITE" id="PS50206"/>
    </source>
</evidence>
<dbReference type="SUPFAM" id="SSF52821">
    <property type="entry name" value="Rhodanese/Cell cycle control phosphatase"/>
    <property type="match status" value="1"/>
</dbReference>
<dbReference type="Proteomes" id="UP001370490">
    <property type="component" value="Unassembled WGS sequence"/>
</dbReference>
<dbReference type="Pfam" id="PF00581">
    <property type="entry name" value="Rhodanese"/>
    <property type="match status" value="1"/>
</dbReference>
<evidence type="ECO:0000313" key="3">
    <source>
        <dbReference type="Proteomes" id="UP001370490"/>
    </source>
</evidence>
<dbReference type="InterPro" id="IPR044614">
    <property type="entry name" value="STR10"/>
</dbReference>
<organism evidence="2 3">
    <name type="scientific">Dillenia turbinata</name>
    <dbReference type="NCBI Taxonomy" id="194707"/>
    <lineage>
        <taxon>Eukaryota</taxon>
        <taxon>Viridiplantae</taxon>
        <taxon>Streptophyta</taxon>
        <taxon>Embryophyta</taxon>
        <taxon>Tracheophyta</taxon>
        <taxon>Spermatophyta</taxon>
        <taxon>Magnoliopsida</taxon>
        <taxon>eudicotyledons</taxon>
        <taxon>Gunneridae</taxon>
        <taxon>Pentapetalae</taxon>
        <taxon>Dilleniales</taxon>
        <taxon>Dilleniaceae</taxon>
        <taxon>Dillenia</taxon>
    </lineage>
</organism>
<feature type="domain" description="Rhodanese" evidence="1">
    <location>
        <begin position="96"/>
        <end position="220"/>
    </location>
</feature>
<dbReference type="AlphaFoldDB" id="A0AAN8W7L6"/>
<protein>
    <submittedName>
        <fullName evidence="2">Rhodanese-like domain</fullName>
    </submittedName>
</protein>
<dbReference type="Gene3D" id="3.40.250.10">
    <property type="entry name" value="Rhodanese-like domain"/>
    <property type="match status" value="1"/>
</dbReference>
<sequence>VGHAVTDAPSRKTWFKIWNTERERKRERGGGAILLSQLHTSNVKQSQTLKPAQRLRKLRPRPSSLQVEAVASGAKQLIQSGKVRAIMHKEAVSLMNSEGFVLLDIRPEWEREKASVSGSLHMPLFVKDLGNSPMTLLKKWVHFGYIGLWTGQNFTSTNSEFLSQVENVVPNKDTKLLVACGEGQMSMMAASGLHEGGYGNLAWPAGGFNRSREGDFPDVEGNEKLEYATIGGGGFHTSSFNCLSYCKL</sequence>
<comment type="caution">
    <text evidence="2">The sequence shown here is derived from an EMBL/GenBank/DDBJ whole genome shotgun (WGS) entry which is preliminary data.</text>
</comment>
<accession>A0AAN8W7L6</accession>
<dbReference type="CDD" id="cd00158">
    <property type="entry name" value="RHOD"/>
    <property type="match status" value="1"/>
</dbReference>
<reference evidence="2 3" key="1">
    <citation type="submission" date="2023-12" db="EMBL/GenBank/DDBJ databases">
        <title>A high-quality genome assembly for Dillenia turbinata (Dilleniales).</title>
        <authorList>
            <person name="Chanderbali A."/>
        </authorList>
    </citation>
    <scope>NUCLEOTIDE SEQUENCE [LARGE SCALE GENOMIC DNA]</scope>
    <source>
        <strain evidence="2">LSX21</strain>
        <tissue evidence="2">Leaf</tissue>
    </source>
</reference>
<evidence type="ECO:0000313" key="2">
    <source>
        <dbReference type="EMBL" id="KAK6943132.1"/>
    </source>
</evidence>
<dbReference type="SMART" id="SM00450">
    <property type="entry name" value="RHOD"/>
    <property type="match status" value="1"/>
</dbReference>
<keyword evidence="3" id="KW-1185">Reference proteome</keyword>
<name>A0AAN8W7L6_9MAGN</name>
<dbReference type="InterPro" id="IPR001763">
    <property type="entry name" value="Rhodanese-like_dom"/>
</dbReference>
<dbReference type="PANTHER" id="PTHR45510:SF1">
    <property type="entry name" value="RHODANESE-LIKE DOMAIN-CONTAINING PROTEIN 10"/>
    <property type="match status" value="1"/>
</dbReference>
<feature type="non-terminal residue" evidence="2">
    <location>
        <position position="1"/>
    </location>
</feature>
<dbReference type="InterPro" id="IPR036873">
    <property type="entry name" value="Rhodanese-like_dom_sf"/>
</dbReference>